<keyword evidence="1" id="KW-0812">Transmembrane</keyword>
<sequence>MVLMTVLLFNKIRNPLVIWLTVPLAIIGVTAGLLLTGRPFGFMALLGFLSLSGMLIKNAVVLLDQIMLELIHGKIPYPAIVDSAVSRIRPVAMASAKTILGMIPLMFNPFFSAMAVTIMGGLMFATILTLIVVPVLFAMFHRLHNPGD</sequence>
<accession>A0ABZ2IZA0</accession>
<evidence type="ECO:0000313" key="2">
    <source>
        <dbReference type="EMBL" id="WWX24027.1"/>
    </source>
</evidence>
<reference evidence="2 3" key="1">
    <citation type="submission" date="2024-03" db="EMBL/GenBank/DDBJ databases">
        <title>Phenotype and Genome Characterization of a Sulfate-Reducing Bacterium Pseudodesulfovibrio sp. strain 5S69, isolated from Petroleum Reservoir in Tatarstan (Russia).</title>
        <authorList>
            <person name="Bidzhieva S.K."/>
            <person name="Kadnikov V."/>
            <person name="Tourova T.P."/>
            <person name="Samigullina S.R."/>
            <person name="Sokolova D.S."/>
            <person name="Poltaraus A.B."/>
            <person name="Avtukh A.N."/>
            <person name="Tereshina V.M."/>
            <person name="Mardanov A.V."/>
            <person name="Nazina T.N."/>
        </authorList>
    </citation>
    <scope>NUCLEOTIDE SEQUENCE [LARGE SCALE GENOMIC DNA]</scope>
    <source>
        <strain evidence="2 3">5S69</strain>
    </source>
</reference>
<proteinExistence type="predicted"/>
<feature type="transmembrane region" description="Helical" evidence="1">
    <location>
        <begin position="110"/>
        <end position="140"/>
    </location>
</feature>
<dbReference type="RefSeq" id="WP_338669723.1">
    <property type="nucleotide sequence ID" value="NZ_CP146609.1"/>
</dbReference>
<dbReference type="PRINTS" id="PR00702">
    <property type="entry name" value="ACRIFLAVINRP"/>
</dbReference>
<dbReference type="PANTHER" id="PTHR32063">
    <property type="match status" value="1"/>
</dbReference>
<keyword evidence="3" id="KW-1185">Reference proteome</keyword>
<dbReference type="Proteomes" id="UP001385389">
    <property type="component" value="Chromosome"/>
</dbReference>
<dbReference type="EMBL" id="CP146609">
    <property type="protein sequence ID" value="WWX24027.1"/>
    <property type="molecule type" value="Genomic_DNA"/>
</dbReference>
<gene>
    <name evidence="2" type="ORF">V8V93_07380</name>
</gene>
<organism evidence="2 3">
    <name type="scientific">Pseudodesulfovibrio methanolicus</name>
    <dbReference type="NCBI Taxonomy" id="3126690"/>
    <lineage>
        <taxon>Bacteria</taxon>
        <taxon>Pseudomonadati</taxon>
        <taxon>Thermodesulfobacteriota</taxon>
        <taxon>Desulfovibrionia</taxon>
        <taxon>Desulfovibrionales</taxon>
        <taxon>Desulfovibrionaceae</taxon>
    </lineage>
</organism>
<keyword evidence="1" id="KW-0472">Membrane</keyword>
<evidence type="ECO:0000313" key="3">
    <source>
        <dbReference type="Proteomes" id="UP001385389"/>
    </source>
</evidence>
<dbReference type="Pfam" id="PF00873">
    <property type="entry name" value="ACR_tran"/>
    <property type="match status" value="1"/>
</dbReference>
<protein>
    <submittedName>
        <fullName evidence="2">Efflux RND transporter permease subunit</fullName>
    </submittedName>
</protein>
<feature type="transmembrane region" description="Helical" evidence="1">
    <location>
        <begin position="42"/>
        <end position="63"/>
    </location>
</feature>
<dbReference type="Gene3D" id="1.20.1640.10">
    <property type="entry name" value="Multidrug efflux transporter AcrB transmembrane domain"/>
    <property type="match status" value="1"/>
</dbReference>
<feature type="transmembrane region" description="Helical" evidence="1">
    <location>
        <begin position="16"/>
        <end position="35"/>
    </location>
</feature>
<evidence type="ECO:0000256" key="1">
    <source>
        <dbReference type="SAM" id="Phobius"/>
    </source>
</evidence>
<name>A0ABZ2IZA0_9BACT</name>
<dbReference type="PANTHER" id="PTHR32063:SF18">
    <property type="entry name" value="CATION EFFLUX SYSTEM PROTEIN"/>
    <property type="match status" value="1"/>
</dbReference>
<dbReference type="SUPFAM" id="SSF82866">
    <property type="entry name" value="Multidrug efflux transporter AcrB transmembrane domain"/>
    <property type="match status" value="1"/>
</dbReference>
<dbReference type="InterPro" id="IPR001036">
    <property type="entry name" value="Acrflvin-R"/>
</dbReference>
<keyword evidence="1" id="KW-1133">Transmembrane helix</keyword>